<sequence length="186" mass="19847">MLLSHQTAFAEFTRVDAPLAGMTSGTLIETTQGWVPVEQLRSGDRVATGDGGFRAVLAVESRDHEDAPLWRVPGGTFGACSDLTLTEGQYLALNGRDCRRLFGLPTVLVPAGALAGFQGAHRLAPFPARTYVPRFATEELVWAQTGVRVLCPGTDGESHYKRLNYGQARALLLMMSGGTLGADLAA</sequence>
<organism evidence="2">
    <name type="scientific">Ruegeria sp. PrR005</name>
    <dbReference type="NCBI Taxonomy" id="2706882"/>
    <lineage>
        <taxon>Bacteria</taxon>
        <taxon>Pseudomonadati</taxon>
        <taxon>Pseudomonadota</taxon>
        <taxon>Alphaproteobacteria</taxon>
        <taxon>Rhodobacterales</taxon>
        <taxon>Roseobacteraceae</taxon>
        <taxon>Ruegeria</taxon>
    </lineage>
</organism>
<name>A0A6B2NM84_9RHOB</name>
<dbReference type="InterPro" id="IPR036844">
    <property type="entry name" value="Hint_dom_sf"/>
</dbReference>
<dbReference type="Pfam" id="PF13403">
    <property type="entry name" value="Hint_2"/>
    <property type="match status" value="1"/>
</dbReference>
<dbReference type="SUPFAM" id="SSF51294">
    <property type="entry name" value="Hedgehog/intein (Hint) domain"/>
    <property type="match status" value="1"/>
</dbReference>
<feature type="domain" description="Hedgehog/Intein (Hint)" evidence="1">
    <location>
        <begin position="23"/>
        <end position="132"/>
    </location>
</feature>
<reference evidence="2" key="1">
    <citation type="submission" date="2020-02" db="EMBL/GenBank/DDBJ databases">
        <title>Delineation of the pyrene-degrading pathway in Roseobacter clade bacteria by genomic analysis.</title>
        <authorList>
            <person name="Zhou H."/>
            <person name="Wang H."/>
        </authorList>
    </citation>
    <scope>NUCLEOTIDE SEQUENCE</scope>
    <source>
        <strain evidence="2">PrR005</strain>
    </source>
</reference>
<dbReference type="RefSeq" id="WP_164128339.1">
    <property type="nucleotide sequence ID" value="NZ_JAAGOX010000008.1"/>
</dbReference>
<evidence type="ECO:0000259" key="1">
    <source>
        <dbReference type="Pfam" id="PF13403"/>
    </source>
</evidence>
<dbReference type="EMBL" id="JAAGOX010000008">
    <property type="protein sequence ID" value="NDW44350.1"/>
    <property type="molecule type" value="Genomic_DNA"/>
</dbReference>
<proteinExistence type="predicted"/>
<comment type="caution">
    <text evidence="2">The sequence shown here is derived from an EMBL/GenBank/DDBJ whole genome shotgun (WGS) entry which is preliminary data.</text>
</comment>
<accession>A0A6B2NM84</accession>
<gene>
    <name evidence="2" type="ORF">G0P99_05220</name>
</gene>
<dbReference type="AlphaFoldDB" id="A0A6B2NM84"/>
<dbReference type="InterPro" id="IPR028992">
    <property type="entry name" value="Hedgehog/Intein_dom"/>
</dbReference>
<protein>
    <recommendedName>
        <fullName evidence="1">Hedgehog/Intein (Hint) domain-containing protein</fullName>
    </recommendedName>
</protein>
<evidence type="ECO:0000313" key="2">
    <source>
        <dbReference type="EMBL" id="NDW44350.1"/>
    </source>
</evidence>